<dbReference type="SUPFAM" id="SSF81901">
    <property type="entry name" value="HCP-like"/>
    <property type="match status" value="2"/>
</dbReference>
<dbReference type="PANTHER" id="PTHR12652:SF50">
    <property type="entry name" value="PEROXIN 11"/>
    <property type="match status" value="1"/>
</dbReference>
<organism evidence="5 6">
    <name type="scientific">Malassezia restricta (strain ATCC 96810 / NBRC 103918 / CBS 7877)</name>
    <name type="common">Seborrheic dermatitis infection agent</name>
    <dbReference type="NCBI Taxonomy" id="425264"/>
    <lineage>
        <taxon>Eukaryota</taxon>
        <taxon>Fungi</taxon>
        <taxon>Dikarya</taxon>
        <taxon>Basidiomycota</taxon>
        <taxon>Ustilaginomycotina</taxon>
        <taxon>Malasseziomycetes</taxon>
        <taxon>Malasseziales</taxon>
        <taxon>Malasseziaceae</taxon>
        <taxon>Malassezia</taxon>
    </lineage>
</organism>
<dbReference type="Gene3D" id="1.25.40.10">
    <property type="entry name" value="Tetratricopeptide repeat domain"/>
    <property type="match status" value="1"/>
</dbReference>
<name>A0A3G2S3Y7_MALR7</name>
<protein>
    <submittedName>
        <fullName evidence="5">Peroxisomal membrane protein PMP30B</fullName>
    </submittedName>
</protein>
<dbReference type="AlphaFoldDB" id="A0A3G2S3Y7"/>
<dbReference type="SMART" id="SM00671">
    <property type="entry name" value="SEL1"/>
    <property type="match status" value="4"/>
</dbReference>
<keyword evidence="1" id="KW-0962">Peroxisome biogenesis</keyword>
<evidence type="ECO:0000313" key="6">
    <source>
        <dbReference type="Proteomes" id="UP000269793"/>
    </source>
</evidence>
<dbReference type="InterPro" id="IPR006597">
    <property type="entry name" value="Sel1-like"/>
</dbReference>
<keyword evidence="6" id="KW-1185">Reference proteome</keyword>
<proteinExistence type="predicted"/>
<evidence type="ECO:0000256" key="3">
    <source>
        <dbReference type="ARBA" id="ARBA00023140"/>
    </source>
</evidence>
<accession>A0A3G2S3Y7</accession>
<dbReference type="Proteomes" id="UP000269793">
    <property type="component" value="Chromosome II"/>
</dbReference>
<keyword evidence="2" id="KW-0472">Membrane</keyword>
<sequence length="635" mass="70527">MPRDAAEQIIRIILHAQEHQGPTGNTVDTFSVCSHECELQVTKVLARAEAHTSSLRKLASTILQAVRDTRRLPIVACMYFVAYHQGDDDAGFSWATMVMEGLVPTSSKELDAIQAQAAAATYSHLASKGHGQAQFGMGRLVLAKITSKTDEQPNDEEIKQVQMAVDLWQRAGRNGYAEAWFELGQLYYTGQLVRQDKSRALTYFEHGARGGSAQASHALGTIYAERAQSSADSLFMDEATTLSALAARYFLQAAQNGHIPSAYNMGHLYLCRDIPSKEHKSRYGVLPDDRNAREWFAAASSKLFLPAMMNYSAMLLEGRGAGDMDTREADLDEAQRVYTRVIHTGSRVAMGKSAQESMERMTETARRGLRLIEEQRQSAKAKDSSRGGEASPQMQQIVMHPYVSQVLKFWSTTVGRDKTSRVVQYLARFLAWYYVSVGAPKETVMRFSSIKSNIALSRKLFRIGKFLEHFQAALKAVATPDPVLKVTAVGRQLGYACYLILDALQWIHGAKAYAFQKETYQKIAKNAARFWLIGLTFSLISGAYKSYHLLQRNKHAKAPRATAEKEAERRVELHQIAAETKAVRLQMLQDLCDWLNPGTSTGWLNLNDGVIGLAGVLSSSLGIRSQWIKVNGAAK</sequence>
<evidence type="ECO:0000256" key="2">
    <source>
        <dbReference type="ARBA" id="ARBA00023136"/>
    </source>
</evidence>
<dbReference type="PANTHER" id="PTHR12652">
    <property type="entry name" value="PEROXISOMAL BIOGENESIS FACTOR 11"/>
    <property type="match status" value="1"/>
</dbReference>
<dbReference type="InterPro" id="IPR011990">
    <property type="entry name" value="TPR-like_helical_dom_sf"/>
</dbReference>
<evidence type="ECO:0000313" key="5">
    <source>
        <dbReference type="EMBL" id="AYO41868.1"/>
    </source>
</evidence>
<comment type="subcellular location">
    <subcellularLocation>
        <location evidence="4">Peroxisome membrane</location>
    </subcellularLocation>
</comment>
<dbReference type="OrthoDB" id="411017at2759"/>
<dbReference type="EMBL" id="CP033149">
    <property type="protein sequence ID" value="AYO41868.1"/>
    <property type="molecule type" value="Genomic_DNA"/>
</dbReference>
<dbReference type="Pfam" id="PF05648">
    <property type="entry name" value="PEX11"/>
    <property type="match status" value="1"/>
</dbReference>
<dbReference type="STRING" id="425264.A0A3G2S3Y7"/>
<dbReference type="InterPro" id="IPR008733">
    <property type="entry name" value="PEX11"/>
</dbReference>
<dbReference type="VEuPathDB" id="FungiDB:DNF11_0918"/>
<reference evidence="5 6" key="1">
    <citation type="submission" date="2018-10" db="EMBL/GenBank/DDBJ databases">
        <title>Complete genome sequence of Malassezia restricta CBS 7877.</title>
        <authorList>
            <person name="Morand S.C."/>
            <person name="Bertignac M."/>
            <person name="Iltis A."/>
            <person name="Kolder I."/>
            <person name="Pirovano W."/>
            <person name="Jourdain R."/>
            <person name="Clavaud C."/>
        </authorList>
    </citation>
    <scope>NUCLEOTIDE SEQUENCE [LARGE SCALE GENOMIC DNA]</scope>
    <source>
        <strain evidence="5 6">CBS 7877</strain>
    </source>
</reference>
<dbReference type="GO" id="GO:0016559">
    <property type="term" value="P:peroxisome fission"/>
    <property type="evidence" value="ECO:0007669"/>
    <property type="project" value="InterPro"/>
</dbReference>
<keyword evidence="3" id="KW-0576">Peroxisome</keyword>
<evidence type="ECO:0000256" key="4">
    <source>
        <dbReference type="ARBA" id="ARBA00046271"/>
    </source>
</evidence>
<gene>
    <name evidence="5" type="primary">PEX11B</name>
    <name evidence="5" type="ORF">DNF11_0918</name>
</gene>
<evidence type="ECO:0000256" key="1">
    <source>
        <dbReference type="ARBA" id="ARBA00022593"/>
    </source>
</evidence>
<dbReference type="GO" id="GO:0005778">
    <property type="term" value="C:peroxisomal membrane"/>
    <property type="evidence" value="ECO:0007669"/>
    <property type="project" value="UniProtKB-SubCell"/>
</dbReference>